<dbReference type="GO" id="GO:0051301">
    <property type="term" value="P:cell division"/>
    <property type="evidence" value="ECO:0007669"/>
    <property type="project" value="UniProtKB-KW"/>
</dbReference>
<keyword evidence="7" id="KW-0131">Cell cycle</keyword>
<evidence type="ECO:0000313" key="10">
    <source>
        <dbReference type="EMBL" id="GIY95236.1"/>
    </source>
</evidence>
<evidence type="ECO:0000256" key="4">
    <source>
        <dbReference type="ARBA" id="ARBA00022618"/>
    </source>
</evidence>
<keyword evidence="3" id="KW-0158">Chromosome</keyword>
<dbReference type="AlphaFoldDB" id="A0AAV4XMQ2"/>
<evidence type="ECO:0000256" key="8">
    <source>
        <dbReference type="SAM" id="MobiDB-lite"/>
    </source>
</evidence>
<evidence type="ECO:0000256" key="6">
    <source>
        <dbReference type="ARBA" id="ARBA00023067"/>
    </source>
</evidence>
<dbReference type="PANTHER" id="PTHR14418:SF5">
    <property type="entry name" value="CONDENSIN COMPLEX SUBUNIT 3"/>
    <property type="match status" value="1"/>
</dbReference>
<reference evidence="10 11" key="1">
    <citation type="submission" date="2021-06" db="EMBL/GenBank/DDBJ databases">
        <title>Caerostris extrusa draft genome.</title>
        <authorList>
            <person name="Kono N."/>
            <person name="Arakawa K."/>
        </authorList>
    </citation>
    <scope>NUCLEOTIDE SEQUENCE [LARGE SCALE GENOMIC DNA]</scope>
</reference>
<evidence type="ECO:0000259" key="9">
    <source>
        <dbReference type="Pfam" id="PF12719"/>
    </source>
</evidence>
<name>A0AAV4XMQ2_CAEEX</name>
<evidence type="ECO:0000256" key="1">
    <source>
        <dbReference type="ARBA" id="ARBA00004286"/>
    </source>
</evidence>
<dbReference type="GO" id="GO:0000793">
    <property type="term" value="C:condensed chromosome"/>
    <property type="evidence" value="ECO:0007669"/>
    <property type="project" value="TreeGrafter"/>
</dbReference>
<protein>
    <submittedName>
        <fullName evidence="10">Condensin complex subunit 3</fullName>
    </submittedName>
</protein>
<evidence type="ECO:0000256" key="5">
    <source>
        <dbReference type="ARBA" id="ARBA00022776"/>
    </source>
</evidence>
<comment type="subcellular location">
    <subcellularLocation>
        <location evidence="1">Chromosome</location>
    </subcellularLocation>
</comment>
<dbReference type="GO" id="GO:0000796">
    <property type="term" value="C:condensin complex"/>
    <property type="evidence" value="ECO:0007669"/>
    <property type="project" value="InterPro"/>
</dbReference>
<feature type="domain" description="Nuclear condensin complex subunit 3 C-terminal" evidence="9">
    <location>
        <begin position="535"/>
        <end position="684"/>
    </location>
</feature>
<evidence type="ECO:0000256" key="2">
    <source>
        <dbReference type="ARBA" id="ARBA00006533"/>
    </source>
</evidence>
<proteinExistence type="inferred from homology"/>
<dbReference type="InterPro" id="IPR025977">
    <property type="entry name" value="Cnd3_C"/>
</dbReference>
<evidence type="ECO:0000256" key="3">
    <source>
        <dbReference type="ARBA" id="ARBA00022454"/>
    </source>
</evidence>
<comment type="caution">
    <text evidence="10">The sequence shown here is derived from an EMBL/GenBank/DDBJ whole genome shotgun (WGS) entry which is preliminary data.</text>
</comment>
<keyword evidence="4" id="KW-0132">Cell division</keyword>
<dbReference type="InterPro" id="IPR027165">
    <property type="entry name" value="CND3"/>
</dbReference>
<dbReference type="EMBL" id="BPLR01017885">
    <property type="protein sequence ID" value="GIY95236.1"/>
    <property type="molecule type" value="Genomic_DNA"/>
</dbReference>
<dbReference type="Proteomes" id="UP001054945">
    <property type="component" value="Unassembled WGS sequence"/>
</dbReference>
<dbReference type="PANTHER" id="PTHR14418">
    <property type="entry name" value="CONDENSIN COMPLEX SUBUNIT 3-RELATED"/>
    <property type="match status" value="1"/>
</dbReference>
<dbReference type="GO" id="GO:0007076">
    <property type="term" value="P:mitotic chromosome condensation"/>
    <property type="evidence" value="ECO:0007669"/>
    <property type="project" value="InterPro"/>
</dbReference>
<keyword evidence="6" id="KW-0226">DNA condensation</keyword>
<dbReference type="SUPFAM" id="SSF48371">
    <property type="entry name" value="ARM repeat"/>
    <property type="match status" value="1"/>
</dbReference>
<feature type="compositionally biased region" description="Polar residues" evidence="8">
    <location>
        <begin position="815"/>
        <end position="841"/>
    </location>
</feature>
<keyword evidence="5" id="KW-0498">Mitosis</keyword>
<feature type="region of interest" description="Disordered" evidence="8">
    <location>
        <begin position="803"/>
        <end position="917"/>
    </location>
</feature>
<dbReference type="Gene3D" id="1.25.10.10">
    <property type="entry name" value="Leucine-rich Repeat Variant"/>
    <property type="match status" value="1"/>
</dbReference>
<gene>
    <name evidence="10" type="primary">NCAPG</name>
    <name evidence="10" type="ORF">CEXT_123591</name>
</gene>
<evidence type="ECO:0000256" key="7">
    <source>
        <dbReference type="ARBA" id="ARBA00023306"/>
    </source>
</evidence>
<dbReference type="InterPro" id="IPR011989">
    <property type="entry name" value="ARM-like"/>
</dbReference>
<dbReference type="InterPro" id="IPR016024">
    <property type="entry name" value="ARM-type_fold"/>
</dbReference>
<accession>A0AAV4XMQ2</accession>
<dbReference type="Pfam" id="PF12719">
    <property type="entry name" value="Cnd3"/>
    <property type="match status" value="1"/>
</dbReference>
<organism evidence="10 11">
    <name type="scientific">Caerostris extrusa</name>
    <name type="common">Bark spider</name>
    <name type="synonym">Caerostris bankana</name>
    <dbReference type="NCBI Taxonomy" id="172846"/>
    <lineage>
        <taxon>Eukaryota</taxon>
        <taxon>Metazoa</taxon>
        <taxon>Ecdysozoa</taxon>
        <taxon>Arthropoda</taxon>
        <taxon>Chelicerata</taxon>
        <taxon>Arachnida</taxon>
        <taxon>Araneae</taxon>
        <taxon>Araneomorphae</taxon>
        <taxon>Entelegynae</taxon>
        <taxon>Araneoidea</taxon>
        <taxon>Araneidae</taxon>
        <taxon>Caerostris</taxon>
    </lineage>
</organism>
<evidence type="ECO:0000313" key="11">
    <source>
        <dbReference type="Proteomes" id="UP001054945"/>
    </source>
</evidence>
<sequence length="917" mass="105322">MAIVAQRNLIRRMAVKRLSKGWIIFLNIIESMALQTTDEPLTVHEQLVDIFESSTIEADLTSLIKRLSDIYDSSNDKGFEISFEHLLKVTLSESKRNADVTKIFSFISEFIVNLDNKYKEAYGKESSEEVEDIMHPLLASLLTNLEQWSQASCCTVRFRSCQLLYAILTYIQDHGVGELDMNVYEAMINIVEARKLDVSSNVRVHAVRLAQFFQDPSTMNDPIIAGLCWQMQHDPNPRVRQFAVSVVAACEETIIPITNRFLYDKNANVRNAALLHICNRISPRSFTTIQRIVILKQCFSDPSPFVRQNAEQRLIPVWFRAYKDKLSRFLKDLHEGNESLDNLPFISELLQVLSKYIKIAQIVDEIGLDIDVCLPKSIFSGEQVFLWRHFYHLSHKFDRLSKFSSSSEDVIDFIIKYFSNSSIEDDQTYIFNELILFLMDIIDINGSENDVMKNPFVSYEVMLYIVPLYINYAPKEKEAIQSDILEIIEGLLKILQFTAEEQKKSVILKCFAMASRVLVEENFITNSFQGIKSVLIYPYLSKIILAYFLEAVDSDDSSLRKIILKGTLDILKYYGWEIFSDLTSTGEQQFNKVLDDLLLHIEDDEDEINIAVQGMLKLFLTHHTVSPIILSKLIMFLFHPDEYLSVRKLLETFFELYGETKVGVECLCKAYLAVINILFDTNKNDLFYKDNFKDLLILKLTKKFLKKPWRLPASDLYVVCSNVIPGNLNKLTNLFERVKLIIENLQSAVFQQKNTYTKRTVNQFTKYLKKIKVTMNIVAVLPTLEKTNDDPPPLERQLFTDSYEEENSLKRDSESSSPEQNTESSLADYPSENNSTSLQESSLKEDKTLPIKTPAKGKTPLNGKLSLASKTPLSMTDSRKIRTPLPSKTPVTRKTPARSSRKTPLPVKISLDEDDFE</sequence>
<keyword evidence="11" id="KW-1185">Reference proteome</keyword>
<comment type="similarity">
    <text evidence="2">Belongs to the CND3 (condensin subunit 3) family.</text>
</comment>